<feature type="transmembrane region" description="Helical" evidence="8">
    <location>
        <begin position="12"/>
        <end position="31"/>
    </location>
</feature>
<evidence type="ECO:0000256" key="4">
    <source>
        <dbReference type="ARBA" id="ARBA00022475"/>
    </source>
</evidence>
<feature type="transmembrane region" description="Helical" evidence="8">
    <location>
        <begin position="958"/>
        <end position="978"/>
    </location>
</feature>
<feature type="transmembrane region" description="Helical" evidence="8">
    <location>
        <begin position="514"/>
        <end position="539"/>
    </location>
</feature>
<dbReference type="GO" id="GO:0042910">
    <property type="term" value="F:xenobiotic transmembrane transporter activity"/>
    <property type="evidence" value="ECO:0007669"/>
    <property type="project" value="TreeGrafter"/>
</dbReference>
<feature type="transmembrane region" description="Helical" evidence="8">
    <location>
        <begin position="360"/>
        <end position="377"/>
    </location>
</feature>
<evidence type="ECO:0000256" key="8">
    <source>
        <dbReference type="SAM" id="Phobius"/>
    </source>
</evidence>
<gene>
    <name evidence="9" type="ORF">GTW09_11625</name>
</gene>
<keyword evidence="7 8" id="KW-0472">Membrane</keyword>
<evidence type="ECO:0000256" key="5">
    <source>
        <dbReference type="ARBA" id="ARBA00022692"/>
    </source>
</evidence>
<dbReference type="PANTHER" id="PTHR32063">
    <property type="match status" value="1"/>
</dbReference>
<feature type="transmembrane region" description="Helical" evidence="8">
    <location>
        <begin position="432"/>
        <end position="457"/>
    </location>
</feature>
<comment type="similarity">
    <text evidence="2">Belongs to the resistance-nodulation-cell division (RND) (TC 2.A.6) family.</text>
</comment>
<evidence type="ECO:0000313" key="10">
    <source>
        <dbReference type="Proteomes" id="UP000478837"/>
    </source>
</evidence>
<feature type="transmembrane region" description="Helical" evidence="8">
    <location>
        <begin position="887"/>
        <end position="907"/>
    </location>
</feature>
<keyword evidence="5 8" id="KW-0812">Transmembrane</keyword>
<dbReference type="PRINTS" id="PR00702">
    <property type="entry name" value="ACRIFLAVINRP"/>
</dbReference>
<dbReference type="Gene3D" id="3.30.70.1440">
    <property type="entry name" value="Multidrug efflux transporter AcrB pore domain"/>
    <property type="match status" value="1"/>
</dbReference>
<feature type="transmembrane region" description="Helical" evidence="8">
    <location>
        <begin position="990"/>
        <end position="1016"/>
    </location>
</feature>
<dbReference type="InterPro" id="IPR001036">
    <property type="entry name" value="Acrflvin-R"/>
</dbReference>
<dbReference type="Gene3D" id="3.30.2090.10">
    <property type="entry name" value="Multidrug efflux transporter AcrB TolC docking domain, DN and DC subdomains"/>
    <property type="match status" value="2"/>
</dbReference>
<sequence length="1022" mass="110105">MIGRIVQFALVQRLFILCIFLALIFFGYRAWQTLPVDAFPDISPTQVKVIMKADGMTAEEMEAQITQPIEVELLGIPHQTILRSTTKYAITSITLDFEEGTDIYWARQQVNARLAAVSSILPSIAEGGIAPMSTPLSEMFMFTIENPSLSLQERKSILDWEIRPALRTVAGVADVNVLGGYTRTFQFAPDIAKLNAFEFNIDQLSGALQQANVNGSVGRIKAGVDSLVIRTEGRATSIDTLGDIIVGNYQNEPIALRQLGTISLGSLTRYGGVTRDGKETTQALIVALKDSNTAEVVNNVMAKLAAIEKTLPEGTTLEVFYNRKTLIDTAVGTITSALGQAVIIVILVLGLFLGNVRASFVVALVIPVVVLLTFLAMKVTGLTANLMSLGGLVIAIGMLVDGAVVVVENTVSQLGKAQNLPRLHLIYRATRAVAVPVIAGTAIVIVVFVPLLTLTGLEGKLFSPVAMTIVYAMLASLLTALTLIPVVASYVLTNKDGTTPGYLTKLQALYRHSLGVLLAHSKLLVAGVLCLLLLSGVLFGHLGKTFMPVMDEGDIIVQLEKSPTISLASSLALDKQVELALLSEFPEIKHIVARTGSDELGLDPMGLNETDIFLQLSPPDTWRFKNKGELETAIRDALAHFPGMNIGFTQPIQMRVSEMLTGTTGTLAIKIFGSDFTQLSTTANEIADIVRNQDGAVDVTATLIEGGDFLSVIPKPGIALDYGMSTSSLSQYLKMQVSGLHVGDVIKGRVRTPIYFGDLNRGEALFTSPVQLKDLMILMPNNEMLPLSTLADIKRTQGPAIIEREKALRFSVVTSNVEGRDLVGFVDSVRNAVASTINLPAGYSVEYGGEFENQIRASKNLMTVIPIVIVIIILILFTIFGRWSLALLILANVPFALMGGVFGLFVTGEYLSVPASVGFIALLGVAVLNGVVMISYYEDLKGKAMPLYELVKSGAVARLRPILMTATTAMFGLLPLAFASGPGAEIQRPLAIVVIGGLITSTFITLYLLPIGYYYWERRKHA</sequence>
<dbReference type="EMBL" id="JAAAWP010000006">
    <property type="protein sequence ID" value="NDW22174.1"/>
    <property type="molecule type" value="Genomic_DNA"/>
</dbReference>
<comment type="caution">
    <text evidence="9">The sequence shown here is derived from an EMBL/GenBank/DDBJ whole genome shotgun (WGS) entry which is preliminary data.</text>
</comment>
<dbReference type="Pfam" id="PF00873">
    <property type="entry name" value="ACR_tran"/>
    <property type="match status" value="1"/>
</dbReference>
<dbReference type="Gene3D" id="1.20.1640.10">
    <property type="entry name" value="Multidrug efflux transporter AcrB transmembrane domain"/>
    <property type="match status" value="2"/>
</dbReference>
<evidence type="ECO:0000256" key="2">
    <source>
        <dbReference type="ARBA" id="ARBA00010942"/>
    </source>
</evidence>
<feature type="transmembrane region" description="Helical" evidence="8">
    <location>
        <begin position="330"/>
        <end position="353"/>
    </location>
</feature>
<dbReference type="GO" id="GO:0005886">
    <property type="term" value="C:plasma membrane"/>
    <property type="evidence" value="ECO:0007669"/>
    <property type="project" value="UniProtKB-SubCell"/>
</dbReference>
<dbReference type="PANTHER" id="PTHR32063:SF68">
    <property type="entry name" value="PROBALE CATION EFFLUX SYSTEM PROTEIN"/>
    <property type="match status" value="1"/>
</dbReference>
<dbReference type="NCBIfam" id="TIGR00914">
    <property type="entry name" value="2A0601"/>
    <property type="match status" value="1"/>
</dbReference>
<dbReference type="SUPFAM" id="SSF82714">
    <property type="entry name" value="Multidrug efflux transporter AcrB TolC docking domain, DN and DC subdomains"/>
    <property type="match status" value="2"/>
</dbReference>
<dbReference type="InterPro" id="IPR004763">
    <property type="entry name" value="CusA-like"/>
</dbReference>
<evidence type="ECO:0000256" key="1">
    <source>
        <dbReference type="ARBA" id="ARBA00004651"/>
    </source>
</evidence>
<organism evidence="9 10">
    <name type="scientific">Alteromonas hispanica</name>
    <dbReference type="NCBI Taxonomy" id="315421"/>
    <lineage>
        <taxon>Bacteria</taxon>
        <taxon>Pseudomonadati</taxon>
        <taxon>Pseudomonadota</taxon>
        <taxon>Gammaproteobacteria</taxon>
        <taxon>Alteromonadales</taxon>
        <taxon>Alteromonadaceae</taxon>
        <taxon>Alteromonas/Salinimonas group</taxon>
        <taxon>Alteromonas</taxon>
    </lineage>
</organism>
<keyword evidence="3" id="KW-0813">Transport</keyword>
<dbReference type="RefSeq" id="WP_163112022.1">
    <property type="nucleotide sequence ID" value="NZ_JAAAWP010000006.1"/>
</dbReference>
<dbReference type="GO" id="GO:0008324">
    <property type="term" value="F:monoatomic cation transmembrane transporter activity"/>
    <property type="evidence" value="ECO:0007669"/>
    <property type="project" value="InterPro"/>
</dbReference>
<proteinExistence type="inferred from homology"/>
<accession>A0A6L9MVA1</accession>
<evidence type="ECO:0000313" key="9">
    <source>
        <dbReference type="EMBL" id="NDW22174.1"/>
    </source>
</evidence>
<dbReference type="SUPFAM" id="SSF82866">
    <property type="entry name" value="Multidrug efflux transporter AcrB transmembrane domain"/>
    <property type="match status" value="2"/>
</dbReference>
<keyword evidence="6 8" id="KW-1133">Transmembrane helix</keyword>
<protein>
    <submittedName>
        <fullName evidence="9">CusA/CzcA family heavy metal efflux RND transporter</fullName>
    </submittedName>
</protein>
<dbReference type="SUPFAM" id="SSF82693">
    <property type="entry name" value="Multidrug efflux transporter AcrB pore domain, PN1, PN2, PC1 and PC2 subdomains"/>
    <property type="match status" value="2"/>
</dbReference>
<feature type="transmembrane region" description="Helical" evidence="8">
    <location>
        <begin position="913"/>
        <end position="937"/>
    </location>
</feature>
<dbReference type="Gene3D" id="3.30.70.1320">
    <property type="entry name" value="Multidrug efflux transporter AcrB pore domain like"/>
    <property type="match status" value="1"/>
</dbReference>
<dbReference type="InterPro" id="IPR027463">
    <property type="entry name" value="AcrB_DN_DC_subdom"/>
</dbReference>
<feature type="transmembrane region" description="Helical" evidence="8">
    <location>
        <begin position="469"/>
        <end position="493"/>
    </location>
</feature>
<feature type="transmembrane region" description="Helical" evidence="8">
    <location>
        <begin position="389"/>
        <end position="411"/>
    </location>
</feature>
<reference evidence="9 10" key="1">
    <citation type="submission" date="2020-01" db="EMBL/GenBank/DDBJ databases">
        <title>Genomes of bacteria type strains.</title>
        <authorList>
            <person name="Chen J."/>
            <person name="Zhu S."/>
            <person name="Yang J."/>
        </authorList>
    </citation>
    <scope>NUCLEOTIDE SEQUENCE [LARGE SCALE GENOMIC DNA]</scope>
    <source>
        <strain evidence="9 10">LMG 22958</strain>
    </source>
</reference>
<evidence type="ECO:0000256" key="3">
    <source>
        <dbReference type="ARBA" id="ARBA00022448"/>
    </source>
</evidence>
<keyword evidence="10" id="KW-1185">Reference proteome</keyword>
<feature type="transmembrane region" description="Helical" evidence="8">
    <location>
        <begin position="861"/>
        <end position="880"/>
    </location>
</feature>
<evidence type="ECO:0000256" key="7">
    <source>
        <dbReference type="ARBA" id="ARBA00023136"/>
    </source>
</evidence>
<dbReference type="Gene3D" id="3.30.70.1430">
    <property type="entry name" value="Multidrug efflux transporter AcrB pore domain"/>
    <property type="match status" value="2"/>
</dbReference>
<comment type="subcellular location">
    <subcellularLocation>
        <location evidence="1">Cell membrane</location>
        <topology evidence="1">Multi-pass membrane protein</topology>
    </subcellularLocation>
</comment>
<dbReference type="AlphaFoldDB" id="A0A6L9MVA1"/>
<dbReference type="Proteomes" id="UP000478837">
    <property type="component" value="Unassembled WGS sequence"/>
</dbReference>
<evidence type="ECO:0000256" key="6">
    <source>
        <dbReference type="ARBA" id="ARBA00022989"/>
    </source>
</evidence>
<keyword evidence="4" id="KW-1003">Cell membrane</keyword>
<name>A0A6L9MVA1_9ALTE</name>